<gene>
    <name evidence="2" type="ORF">PGLA2088_LOCUS10285</name>
</gene>
<dbReference type="Proteomes" id="UP000626109">
    <property type="component" value="Unassembled WGS sequence"/>
</dbReference>
<dbReference type="AlphaFoldDB" id="A0A813IMI5"/>
<name>A0A813IMI5_POLGL</name>
<evidence type="ECO:0000313" key="2">
    <source>
        <dbReference type="EMBL" id="CAE8653271.1"/>
    </source>
</evidence>
<accession>A0A813IMI5</accession>
<comment type="caution">
    <text evidence="2">The sequence shown here is derived from an EMBL/GenBank/DDBJ whole genome shotgun (WGS) entry which is preliminary data.</text>
</comment>
<proteinExistence type="predicted"/>
<organism evidence="2 3">
    <name type="scientific">Polarella glacialis</name>
    <name type="common">Dinoflagellate</name>
    <dbReference type="NCBI Taxonomy" id="89957"/>
    <lineage>
        <taxon>Eukaryota</taxon>
        <taxon>Sar</taxon>
        <taxon>Alveolata</taxon>
        <taxon>Dinophyceae</taxon>
        <taxon>Suessiales</taxon>
        <taxon>Suessiaceae</taxon>
        <taxon>Polarella</taxon>
    </lineage>
</organism>
<keyword evidence="1" id="KW-0732">Signal</keyword>
<protein>
    <recommendedName>
        <fullName evidence="4">H(+)-exporting diphosphatase</fullName>
    </recommendedName>
</protein>
<dbReference type="EMBL" id="CAJNNW010011524">
    <property type="protein sequence ID" value="CAE8653271.1"/>
    <property type="molecule type" value="Genomic_DNA"/>
</dbReference>
<reference evidence="2" key="1">
    <citation type="submission" date="2021-02" db="EMBL/GenBank/DDBJ databases">
        <authorList>
            <person name="Dougan E. K."/>
            <person name="Rhodes N."/>
            <person name="Thang M."/>
            <person name="Chan C."/>
        </authorList>
    </citation>
    <scope>NUCLEOTIDE SEQUENCE</scope>
</reference>
<feature type="non-terminal residue" evidence="2">
    <location>
        <position position="1"/>
    </location>
</feature>
<evidence type="ECO:0000313" key="3">
    <source>
        <dbReference type="Proteomes" id="UP000626109"/>
    </source>
</evidence>
<feature type="signal peptide" evidence="1">
    <location>
        <begin position="1"/>
        <end position="17"/>
    </location>
</feature>
<evidence type="ECO:0000256" key="1">
    <source>
        <dbReference type="SAM" id="SignalP"/>
    </source>
</evidence>
<evidence type="ECO:0008006" key="4">
    <source>
        <dbReference type="Google" id="ProtNLM"/>
    </source>
</evidence>
<feature type="chain" id="PRO_5032427205" description="H(+)-exporting diphosphatase" evidence="1">
    <location>
        <begin position="18"/>
        <end position="138"/>
    </location>
</feature>
<sequence>VVVLLVVGLNVPHAFDALPPYVSYHLMSLSLEAWVVAPPSSRVTCCCRCCCSCCCCGYCCCGCCCCSGFSNPNTSLDVPNVCGTFLRAAIRFTCIIACFLMCCQGCQFLAQASTQTANSTAGTTSGVPLALVIGEIVL</sequence>